<dbReference type="EMBL" id="DF968067">
    <property type="protein sequence ID" value="GAP03216.1"/>
    <property type="molecule type" value="Genomic_DNA"/>
</dbReference>
<dbReference type="AlphaFoldDB" id="A0A3F3GX17"/>
<dbReference type="Proteomes" id="UP000061227">
    <property type="component" value="Unassembled WGS sequence"/>
</dbReference>
<evidence type="ECO:0000313" key="1">
    <source>
        <dbReference type="EMBL" id="GAP03216.1"/>
    </source>
</evidence>
<dbReference type="Gene3D" id="3.40.50.1000">
    <property type="entry name" value="HAD superfamily/HAD-like"/>
    <property type="match status" value="1"/>
</dbReference>
<evidence type="ECO:0000313" key="2">
    <source>
        <dbReference type="Proteomes" id="UP000061227"/>
    </source>
</evidence>
<dbReference type="PROSITE" id="PS01229">
    <property type="entry name" value="COF_2"/>
    <property type="match status" value="1"/>
</dbReference>
<dbReference type="STRING" id="220714.SAMN05660469_0977"/>
<dbReference type="SFLD" id="SFLDG01144">
    <property type="entry name" value="C2.B.4:_PGP_Like"/>
    <property type="match status" value="1"/>
</dbReference>
<keyword evidence="2" id="KW-1185">Reference proteome</keyword>
<gene>
    <name evidence="1" type="ORF">FPFC_050330</name>
</gene>
<dbReference type="Gene3D" id="3.30.1240.10">
    <property type="match status" value="1"/>
</dbReference>
<organism evidence="1 2">
    <name type="scientific">Fructobacillus pseudoficulneus</name>
    <dbReference type="NCBI Taxonomy" id="220714"/>
    <lineage>
        <taxon>Bacteria</taxon>
        <taxon>Bacillati</taxon>
        <taxon>Bacillota</taxon>
        <taxon>Bacilli</taxon>
        <taxon>Lactobacillales</taxon>
        <taxon>Lactobacillaceae</taxon>
        <taxon>Fructobacillus</taxon>
    </lineage>
</organism>
<dbReference type="InterPro" id="IPR000150">
    <property type="entry name" value="Cof"/>
</dbReference>
<dbReference type="NCBIfam" id="TIGR00099">
    <property type="entry name" value="Cof-subfamily"/>
    <property type="match status" value="1"/>
</dbReference>
<name>A0A3F3GX17_9LACO</name>
<dbReference type="GO" id="GO:0016791">
    <property type="term" value="F:phosphatase activity"/>
    <property type="evidence" value="ECO:0007669"/>
    <property type="project" value="UniProtKB-ARBA"/>
</dbReference>
<dbReference type="PANTHER" id="PTHR10000:SF8">
    <property type="entry name" value="HAD SUPERFAMILY HYDROLASE-LIKE, TYPE 3"/>
    <property type="match status" value="1"/>
</dbReference>
<protein>
    <submittedName>
        <fullName evidence="1">Hydrolase, HAD superfamily, Cof subfamily</fullName>
    </submittedName>
</protein>
<dbReference type="SUPFAM" id="SSF56784">
    <property type="entry name" value="HAD-like"/>
    <property type="match status" value="1"/>
</dbReference>
<accession>A0A3F3GX17</accession>
<dbReference type="NCBIfam" id="TIGR01484">
    <property type="entry name" value="HAD-SF-IIB"/>
    <property type="match status" value="1"/>
</dbReference>
<dbReference type="GO" id="GO:0000287">
    <property type="term" value="F:magnesium ion binding"/>
    <property type="evidence" value="ECO:0007669"/>
    <property type="project" value="TreeGrafter"/>
</dbReference>
<dbReference type="SFLD" id="SFLDG01140">
    <property type="entry name" value="C2.B:_Phosphomannomutase_and_P"/>
    <property type="match status" value="1"/>
</dbReference>
<dbReference type="GO" id="GO:0005829">
    <property type="term" value="C:cytosol"/>
    <property type="evidence" value="ECO:0007669"/>
    <property type="project" value="TreeGrafter"/>
</dbReference>
<keyword evidence="1" id="KW-0378">Hydrolase</keyword>
<sequence length="272" mass="29516">MNPIKLVSIDIDGTLYNDNREITPAVKKTIQKATAQGVYVVITTGRPETGVKSILNELDLVGSDHYVITHNGGLVQTTDGQKVLHRAALSWESFQQAQRFAAENNAYIQIESDTDAYTINRYVNVFASQENFVVNIPLTVKDSLAELKEVPFVKAIAIGEKVFMDQVQAKVPEQLAIDANVVRSTPNNLEFMNNDASKGQALLALAEELGINQSQTMAIGDQENDFTMIQAAGIGVAMGNAIPAIKEVANAETADNNHDGVAKAIERFVLAD</sequence>
<dbReference type="PROSITE" id="PS01228">
    <property type="entry name" value="COF_1"/>
    <property type="match status" value="1"/>
</dbReference>
<reference evidence="1 2" key="1">
    <citation type="journal article" date="2015" name="BMC Genomics">
        <title>Comparative genomics of Fructobacillus spp. and Leuconostoc spp. reveals niche-specific evolution of Fructobacillus spp.</title>
        <authorList>
            <person name="Endo A."/>
            <person name="Tanizawa Y."/>
            <person name="Tanaka N."/>
            <person name="Maeno S."/>
            <person name="Kumar H."/>
            <person name="Shiwa Y."/>
            <person name="Okada S."/>
            <person name="Yoshikawa H."/>
            <person name="Dicks L."/>
            <person name="Nakagawa J."/>
            <person name="Arita M."/>
        </authorList>
    </citation>
    <scope>NUCLEOTIDE SEQUENCE [LARGE SCALE GENOMIC DNA]</scope>
    <source>
        <strain evidence="1 2">DSM 15468</strain>
    </source>
</reference>
<dbReference type="OrthoDB" id="9790031at2"/>
<proteinExistence type="predicted"/>
<dbReference type="RefSeq" id="WP_059378712.1">
    <property type="nucleotide sequence ID" value="NZ_DF968067.1"/>
</dbReference>
<dbReference type="Pfam" id="PF08282">
    <property type="entry name" value="Hydrolase_3"/>
    <property type="match status" value="1"/>
</dbReference>
<dbReference type="SFLD" id="SFLDS00003">
    <property type="entry name" value="Haloacid_Dehalogenase"/>
    <property type="match status" value="1"/>
</dbReference>
<dbReference type="CDD" id="cd07516">
    <property type="entry name" value="HAD_Pase"/>
    <property type="match status" value="1"/>
</dbReference>
<dbReference type="InterPro" id="IPR036412">
    <property type="entry name" value="HAD-like_sf"/>
</dbReference>
<dbReference type="PANTHER" id="PTHR10000">
    <property type="entry name" value="PHOSPHOSERINE PHOSPHATASE"/>
    <property type="match status" value="1"/>
</dbReference>
<dbReference type="InterPro" id="IPR006379">
    <property type="entry name" value="HAD-SF_hydro_IIB"/>
</dbReference>
<dbReference type="InterPro" id="IPR023214">
    <property type="entry name" value="HAD_sf"/>
</dbReference>